<dbReference type="STRING" id="418985.A0A1V9XGM4"/>
<evidence type="ECO:0000313" key="2">
    <source>
        <dbReference type="EMBL" id="OQR72677.1"/>
    </source>
</evidence>
<dbReference type="InterPro" id="IPR039867">
    <property type="entry name" value="Furry/Tao3/Mor2"/>
</dbReference>
<dbReference type="GO" id="GO:0031175">
    <property type="term" value="P:neuron projection development"/>
    <property type="evidence" value="ECO:0007669"/>
    <property type="project" value="TreeGrafter"/>
</dbReference>
<accession>A0A1V9XGM4</accession>
<dbReference type="GO" id="GO:0000902">
    <property type="term" value="P:cell morphogenesis"/>
    <property type="evidence" value="ECO:0007669"/>
    <property type="project" value="InterPro"/>
</dbReference>
<dbReference type="GO" id="GO:0030427">
    <property type="term" value="C:site of polarized growth"/>
    <property type="evidence" value="ECO:0007669"/>
    <property type="project" value="TreeGrafter"/>
</dbReference>
<feature type="non-terminal residue" evidence="2">
    <location>
        <position position="463"/>
    </location>
</feature>
<dbReference type="PANTHER" id="PTHR12295:SF30">
    <property type="entry name" value="PROTEIN FURRY"/>
    <property type="match status" value="1"/>
</dbReference>
<evidence type="ECO:0000259" key="1">
    <source>
        <dbReference type="Pfam" id="PF14222"/>
    </source>
</evidence>
<dbReference type="InterPro" id="IPR025614">
    <property type="entry name" value="Cell_morpho_N"/>
</dbReference>
<keyword evidence="3" id="KW-1185">Reference proteome</keyword>
<comment type="caution">
    <text evidence="2">The sequence shown here is derived from an EMBL/GenBank/DDBJ whole genome shotgun (WGS) entry which is preliminary data.</text>
</comment>
<organism evidence="2 3">
    <name type="scientific">Tropilaelaps mercedesae</name>
    <dbReference type="NCBI Taxonomy" id="418985"/>
    <lineage>
        <taxon>Eukaryota</taxon>
        <taxon>Metazoa</taxon>
        <taxon>Ecdysozoa</taxon>
        <taxon>Arthropoda</taxon>
        <taxon>Chelicerata</taxon>
        <taxon>Arachnida</taxon>
        <taxon>Acari</taxon>
        <taxon>Parasitiformes</taxon>
        <taxon>Mesostigmata</taxon>
        <taxon>Gamasina</taxon>
        <taxon>Dermanyssoidea</taxon>
        <taxon>Laelapidae</taxon>
        <taxon>Tropilaelaps</taxon>
    </lineage>
</organism>
<reference evidence="2 3" key="1">
    <citation type="journal article" date="2017" name="Gigascience">
        <title>Draft genome of the honey bee ectoparasitic mite, Tropilaelaps mercedesae, is shaped by the parasitic life history.</title>
        <authorList>
            <person name="Dong X."/>
            <person name="Armstrong S.D."/>
            <person name="Xia D."/>
            <person name="Makepeace B.L."/>
            <person name="Darby A.C."/>
            <person name="Kadowaki T."/>
        </authorList>
    </citation>
    <scope>NUCLEOTIDE SEQUENCE [LARGE SCALE GENOMIC DNA]</scope>
    <source>
        <strain evidence="2">Wuxi-XJTLU</strain>
    </source>
</reference>
<gene>
    <name evidence="2" type="ORF">BIW11_10232</name>
</gene>
<dbReference type="OrthoDB" id="6287725at2759"/>
<dbReference type="InParanoid" id="A0A1V9XGM4"/>
<sequence>MASGGGCTRSGGVLANSLLLPWGARKDRAAPALPSAVAGDTDVKPGEYALRLLFAELTVQAERKVALVLTEPLERPLSKSLQRGEDAVFDQLLGALGSVAEHCLPSLLRTLFAWYEKQAVEGPAPATPAPQAPTESPIARFRAESNKSTKELESRSEHDFLLERRDLAIEFIFCLVLIEVLKQLPLHPGHEDLVLYIENLAFKHFKFREGSQQGANVQNFNIIADLYAEVIGVLAQSRFQSVRKCFMNELKELRAREPSTYTTQSIISLLMGMKFFRIKMVPIEEFEASFQFMQECAIYFLEVKDKDIKHALAGLFVEILVPVAAAVKNEVNVPCLKNFVDSLYSQTLDLCTKKKHSLALFPLVTCLLCVSQKSFFLQNWHCFLAMCLSHLKHRDPKMCRVALESLYRLLWVYMIRIKCESNTATQTRLQSIVNSLFPKGSKAVVPRETPLNIFVKIIQFIAQ</sequence>
<dbReference type="AlphaFoldDB" id="A0A1V9XGM4"/>
<dbReference type="EMBL" id="MNPL01011267">
    <property type="protein sequence ID" value="OQR72677.1"/>
    <property type="molecule type" value="Genomic_DNA"/>
</dbReference>
<dbReference type="Proteomes" id="UP000192247">
    <property type="component" value="Unassembled WGS sequence"/>
</dbReference>
<name>A0A1V9XGM4_9ACAR</name>
<protein>
    <submittedName>
        <fullName evidence="2">Protein furry-like</fullName>
    </submittedName>
</protein>
<dbReference type="GO" id="GO:0005938">
    <property type="term" value="C:cell cortex"/>
    <property type="evidence" value="ECO:0007669"/>
    <property type="project" value="TreeGrafter"/>
</dbReference>
<dbReference type="PANTHER" id="PTHR12295">
    <property type="entry name" value="FURRY-RELATED"/>
    <property type="match status" value="1"/>
</dbReference>
<evidence type="ECO:0000313" key="3">
    <source>
        <dbReference type="Proteomes" id="UP000192247"/>
    </source>
</evidence>
<feature type="domain" description="Cell morphogenesis protein N-terminal" evidence="1">
    <location>
        <begin position="163"/>
        <end position="463"/>
    </location>
</feature>
<dbReference type="Pfam" id="PF14222">
    <property type="entry name" value="MOR2-PAG1_N"/>
    <property type="match status" value="1"/>
</dbReference>
<proteinExistence type="predicted"/>